<protein>
    <recommendedName>
        <fullName evidence="3">Head-to-tail adaptor</fullName>
    </recommendedName>
</protein>
<dbReference type="RefSeq" id="WP_248866526.1">
    <property type="nucleotide sequence ID" value="NZ_CP086322.1"/>
</dbReference>
<organism evidence="1 2">
    <name type="scientific">Streptomyces halobius</name>
    <dbReference type="NCBI Taxonomy" id="2879846"/>
    <lineage>
        <taxon>Bacteria</taxon>
        <taxon>Bacillati</taxon>
        <taxon>Actinomycetota</taxon>
        <taxon>Actinomycetes</taxon>
        <taxon>Kitasatosporales</taxon>
        <taxon>Streptomycetaceae</taxon>
        <taxon>Streptomyces</taxon>
    </lineage>
</organism>
<dbReference type="EMBL" id="CP086322">
    <property type="protein sequence ID" value="UQA95613.1"/>
    <property type="molecule type" value="Genomic_DNA"/>
</dbReference>
<gene>
    <name evidence="1" type="ORF">K9S39_30495</name>
</gene>
<accession>A0ABY4MDS7</accession>
<evidence type="ECO:0008006" key="3">
    <source>
        <dbReference type="Google" id="ProtNLM"/>
    </source>
</evidence>
<dbReference type="Proteomes" id="UP000830115">
    <property type="component" value="Chromosome"/>
</dbReference>
<proteinExistence type="predicted"/>
<evidence type="ECO:0000313" key="2">
    <source>
        <dbReference type="Proteomes" id="UP000830115"/>
    </source>
</evidence>
<sequence length="276" mass="29936">MITTAPCDPWPVDLSCCGLPEDTSAETIERWSRVASIMLWRLSGMRWGPSCPVTVRPCRRACLDAYPLTVRWGSVGPWIPYIGIDGQWRNASVCGCRSDCSCGELCEVYLPGPVYDIVSVDVDAETLARPDPDANVIGDYRVDAPGRLVRTDGGCWPECQDMAAPPGTPGTFAVTYRTGLPLDEVAIAAVSELTCHFIKGCGGGSSCGCKVNRNATRVTRQGLEMEMADPTVIYSEGRTGLPICDAWLATVNPHRLGSASKAYSPDFRRPRVTTWP</sequence>
<name>A0ABY4MDS7_9ACTN</name>
<keyword evidence="2" id="KW-1185">Reference proteome</keyword>
<evidence type="ECO:0000313" key="1">
    <source>
        <dbReference type="EMBL" id="UQA95613.1"/>
    </source>
</evidence>
<reference evidence="1" key="1">
    <citation type="submission" date="2021-10" db="EMBL/GenBank/DDBJ databases">
        <title>Streptomyces nigrumlapis sp.nov.,an antimicrobial producing actinobacterium isolated from Black Gobi rocks.</title>
        <authorList>
            <person name="Wen Y."/>
            <person name="Zhang W."/>
            <person name="Liu X.G."/>
        </authorList>
    </citation>
    <scope>NUCLEOTIDE SEQUENCE</scope>
    <source>
        <strain evidence="1">ST13-2-2</strain>
    </source>
</reference>